<evidence type="ECO:0000313" key="1">
    <source>
        <dbReference type="EMBL" id="GAA4542618.1"/>
    </source>
</evidence>
<dbReference type="RefSeq" id="WP_264038977.1">
    <property type="nucleotide sequence ID" value="NZ_BAABGF010000031.1"/>
</dbReference>
<dbReference type="InterPro" id="IPR021784">
    <property type="entry name" value="DUF3349"/>
</dbReference>
<evidence type="ECO:0000313" key="2">
    <source>
        <dbReference type="Proteomes" id="UP001501417"/>
    </source>
</evidence>
<comment type="caution">
    <text evidence="1">The sequence shown here is derived from an EMBL/GenBank/DDBJ whole genome shotgun (WGS) entry which is preliminary data.</text>
</comment>
<dbReference type="EMBL" id="BAABGF010000031">
    <property type="protein sequence ID" value="GAA4542618.1"/>
    <property type="molecule type" value="Genomic_DNA"/>
</dbReference>
<name>A0ABP8RMJ6_9MYCO</name>
<protein>
    <recommendedName>
        <fullName evidence="3">DUF3349 domain-containing protein</fullName>
    </recommendedName>
</protein>
<proteinExistence type="predicted"/>
<dbReference type="Proteomes" id="UP001501417">
    <property type="component" value="Unassembled WGS sequence"/>
</dbReference>
<dbReference type="InterPro" id="IPR044918">
    <property type="entry name" value="DUF3349_helical"/>
</dbReference>
<evidence type="ECO:0008006" key="3">
    <source>
        <dbReference type="Google" id="ProtNLM"/>
    </source>
</evidence>
<organism evidence="1 2">
    <name type="scientific">Mycobacterium paraffinicum</name>
    <dbReference type="NCBI Taxonomy" id="53378"/>
    <lineage>
        <taxon>Bacteria</taxon>
        <taxon>Bacillati</taxon>
        <taxon>Actinomycetota</taxon>
        <taxon>Actinomycetes</taxon>
        <taxon>Mycobacteriales</taxon>
        <taxon>Mycobacteriaceae</taxon>
        <taxon>Mycobacterium</taxon>
    </lineage>
</organism>
<dbReference type="Gene3D" id="1.10.150.430">
    <property type="entry name" value="DUF3349, helical bundle"/>
    <property type="match status" value="1"/>
</dbReference>
<dbReference type="Pfam" id="PF11829">
    <property type="entry name" value="DUF3349"/>
    <property type="match status" value="1"/>
</dbReference>
<accession>A0ABP8RMJ6</accession>
<keyword evidence="2" id="KW-1185">Reference proteome</keyword>
<sequence length="98" mass="10658">MSLGDRVASVVAFLRAGYPSGAPALGYTPLLALMPRRVSDDELTTIAEKLLVVQRRSITNVDVGVEITRVTDELPSIIEIERVRRRLTATGSPGHHHA</sequence>
<gene>
    <name evidence="1" type="ORF">GCM10023161_26680</name>
</gene>
<reference evidence="2" key="1">
    <citation type="journal article" date="2019" name="Int. J. Syst. Evol. Microbiol.">
        <title>The Global Catalogue of Microorganisms (GCM) 10K type strain sequencing project: providing services to taxonomists for standard genome sequencing and annotation.</title>
        <authorList>
            <consortium name="The Broad Institute Genomics Platform"/>
            <consortium name="The Broad Institute Genome Sequencing Center for Infectious Disease"/>
            <person name="Wu L."/>
            <person name="Ma J."/>
        </authorList>
    </citation>
    <scope>NUCLEOTIDE SEQUENCE [LARGE SCALE GENOMIC DNA]</scope>
    <source>
        <strain evidence="2">JCM 17782</strain>
    </source>
</reference>